<sequence>MPKYAEIISLNANFSCYLFTFKQASISSMFYRSFKFSVDDNIPSIIAFITSNSIFYISPYLMNACACLCVRIEED</sequence>
<evidence type="ECO:0000313" key="1">
    <source>
        <dbReference type="EMBL" id="KRZ75717.1"/>
    </source>
</evidence>
<dbReference type="Proteomes" id="UP000054843">
    <property type="component" value="Unassembled WGS sequence"/>
</dbReference>
<comment type="caution">
    <text evidence="1">The sequence shown here is derived from an EMBL/GenBank/DDBJ whole genome shotgun (WGS) entry which is preliminary data.</text>
</comment>
<name>A0A0V1MW16_9BILA</name>
<keyword evidence="2" id="KW-1185">Reference proteome</keyword>
<protein>
    <submittedName>
        <fullName evidence="1">Uncharacterized protein</fullName>
    </submittedName>
</protein>
<gene>
    <name evidence="1" type="ORF">T10_1912</name>
</gene>
<proteinExistence type="predicted"/>
<reference evidence="1 2" key="1">
    <citation type="submission" date="2015-01" db="EMBL/GenBank/DDBJ databases">
        <title>Evolution of Trichinella species and genotypes.</title>
        <authorList>
            <person name="Korhonen P.K."/>
            <person name="Edoardo P."/>
            <person name="Giuseppe L.R."/>
            <person name="Gasser R.B."/>
        </authorList>
    </citation>
    <scope>NUCLEOTIDE SEQUENCE [LARGE SCALE GENOMIC DNA]</scope>
    <source>
        <strain evidence="1">ISS1980</strain>
    </source>
</reference>
<dbReference type="AlphaFoldDB" id="A0A0V1MW16"/>
<evidence type="ECO:0000313" key="2">
    <source>
        <dbReference type="Proteomes" id="UP000054843"/>
    </source>
</evidence>
<dbReference type="EMBL" id="JYDO01000035">
    <property type="protein sequence ID" value="KRZ75717.1"/>
    <property type="molecule type" value="Genomic_DNA"/>
</dbReference>
<organism evidence="1 2">
    <name type="scientific">Trichinella papuae</name>
    <dbReference type="NCBI Taxonomy" id="268474"/>
    <lineage>
        <taxon>Eukaryota</taxon>
        <taxon>Metazoa</taxon>
        <taxon>Ecdysozoa</taxon>
        <taxon>Nematoda</taxon>
        <taxon>Enoplea</taxon>
        <taxon>Dorylaimia</taxon>
        <taxon>Trichinellida</taxon>
        <taxon>Trichinellidae</taxon>
        <taxon>Trichinella</taxon>
    </lineage>
</organism>
<accession>A0A0V1MW16</accession>